<accession>A0A2N1N9H6</accession>
<organism evidence="1 2">
    <name type="scientific">Rhizophagus irregularis</name>
    <dbReference type="NCBI Taxonomy" id="588596"/>
    <lineage>
        <taxon>Eukaryota</taxon>
        <taxon>Fungi</taxon>
        <taxon>Fungi incertae sedis</taxon>
        <taxon>Mucoromycota</taxon>
        <taxon>Glomeromycotina</taxon>
        <taxon>Glomeromycetes</taxon>
        <taxon>Glomerales</taxon>
        <taxon>Glomeraceae</taxon>
        <taxon>Rhizophagus</taxon>
    </lineage>
</organism>
<dbReference type="VEuPathDB" id="FungiDB:RhiirA1_521132"/>
<evidence type="ECO:0000313" key="1">
    <source>
        <dbReference type="EMBL" id="PKK70499.1"/>
    </source>
</evidence>
<dbReference type="VEuPathDB" id="FungiDB:FUN_020368"/>
<comment type="caution">
    <text evidence="1">The sequence shown here is derived from an EMBL/GenBank/DDBJ whole genome shotgun (WGS) entry which is preliminary data.</text>
</comment>
<reference evidence="1 2" key="2">
    <citation type="submission" date="2017-10" db="EMBL/GenBank/DDBJ databases">
        <title>Extensive intraspecific genome diversity in a model arbuscular mycorrhizal fungus.</title>
        <authorList>
            <person name="Chen E.C.H."/>
            <person name="Morin E."/>
            <person name="Baudet D."/>
            <person name="Noel J."/>
            <person name="Ndikumana S."/>
            <person name="Charron P."/>
            <person name="St-Onge C."/>
            <person name="Giorgi J."/>
            <person name="Grigoriev I.V."/>
            <person name="Roux C."/>
            <person name="Martin F.M."/>
            <person name="Corradi N."/>
        </authorList>
    </citation>
    <scope>NUCLEOTIDE SEQUENCE [LARGE SCALE GENOMIC DNA]</scope>
    <source>
        <strain evidence="1 2">C2</strain>
    </source>
</reference>
<dbReference type="AlphaFoldDB" id="A0A2N1N9H6"/>
<evidence type="ECO:0000313" key="2">
    <source>
        <dbReference type="Proteomes" id="UP000233469"/>
    </source>
</evidence>
<protein>
    <submittedName>
        <fullName evidence="1">Uncharacterized protein</fullName>
    </submittedName>
</protein>
<sequence length="75" mass="9103">MTDNAMGFHIDYFHKNSRKNSHFLGDCDYFRNIQGALQRKWNVEIWAWHLDDKFKDLTIIINFFRGVIVWLTPKE</sequence>
<dbReference type="Proteomes" id="UP000233469">
    <property type="component" value="Unassembled WGS sequence"/>
</dbReference>
<gene>
    <name evidence="1" type="ORF">RhiirC2_779627</name>
</gene>
<reference evidence="1 2" key="1">
    <citation type="submission" date="2016-04" db="EMBL/GenBank/DDBJ databases">
        <title>Genome analyses suggest a sexual origin of heterokaryosis in a supposedly ancient asexual fungus.</title>
        <authorList>
            <person name="Ropars J."/>
            <person name="Sedzielewska K."/>
            <person name="Noel J."/>
            <person name="Charron P."/>
            <person name="Farinelli L."/>
            <person name="Marton T."/>
            <person name="Kruger M."/>
            <person name="Pelin A."/>
            <person name="Brachmann A."/>
            <person name="Corradi N."/>
        </authorList>
    </citation>
    <scope>NUCLEOTIDE SEQUENCE [LARGE SCALE GENOMIC DNA]</scope>
    <source>
        <strain evidence="1 2">C2</strain>
    </source>
</reference>
<proteinExistence type="predicted"/>
<dbReference type="EMBL" id="LLXL01000610">
    <property type="protein sequence ID" value="PKK70499.1"/>
    <property type="molecule type" value="Genomic_DNA"/>
</dbReference>
<name>A0A2N1N9H6_9GLOM</name>